<organism evidence="12">
    <name type="scientific">Ditylum brightwellii</name>
    <dbReference type="NCBI Taxonomy" id="49249"/>
    <lineage>
        <taxon>Eukaryota</taxon>
        <taxon>Sar</taxon>
        <taxon>Stramenopiles</taxon>
        <taxon>Ochrophyta</taxon>
        <taxon>Bacillariophyta</taxon>
        <taxon>Mediophyceae</taxon>
        <taxon>Lithodesmiophycidae</taxon>
        <taxon>Lithodesmiales</taxon>
        <taxon>Lithodesmiaceae</taxon>
        <taxon>Ditylum</taxon>
    </lineage>
</organism>
<feature type="transmembrane region" description="Helical" evidence="11">
    <location>
        <begin position="34"/>
        <end position="57"/>
    </location>
</feature>
<reference evidence="12" key="1">
    <citation type="submission" date="2021-01" db="EMBL/GenBank/DDBJ databases">
        <authorList>
            <person name="Corre E."/>
            <person name="Pelletier E."/>
            <person name="Niang G."/>
            <person name="Scheremetjew M."/>
            <person name="Finn R."/>
            <person name="Kale V."/>
            <person name="Holt S."/>
            <person name="Cochrane G."/>
            <person name="Meng A."/>
            <person name="Brown T."/>
            <person name="Cohen L."/>
        </authorList>
    </citation>
    <scope>NUCLEOTIDE SEQUENCE</scope>
    <source>
        <strain evidence="12">GSO104</strain>
    </source>
</reference>
<dbReference type="GO" id="GO:0004144">
    <property type="term" value="F:diacylglycerol O-acyltransferase activity"/>
    <property type="evidence" value="ECO:0007669"/>
    <property type="project" value="TreeGrafter"/>
</dbReference>
<sequence length="392" mass="43868">MPQTPSSLYPPTIPPKSNGLVRVPGSSLTSTDKFLVAASSLTIVGAVAWVPLFYAWAYKKWKAIPKHFTKKRALYGALLMSIAGLAITGPHRSKRFGEYLGVRKWKLWKSWLRFIAFEVVQSVGGNDPTNQMMSEENSNSGSNSSYINENVVSASSETFDMKNDQAILAVIPHGIFPFALAFATFTEEGERAFGKFRPVVATATKLVPILNTLISWLHPVDASKSNVDLALSQGARIGMSPGGIAEMFEGFPKPMTHPDDECAILNSRKGFIRMAVKHNVPVVPIYCFGSTKMFKRLQFSFLEYLSKMLRVSICLFFGRCGLPIPFRQRLLYVMGEPIFPPAITEGNSTSESSEEFSRRVNEMHKLFCDELVRLFDQYKDSYGWGRKTMRLL</sequence>
<evidence type="ECO:0000256" key="10">
    <source>
        <dbReference type="ARBA" id="ARBA00023315"/>
    </source>
</evidence>
<dbReference type="PANTHER" id="PTHR12317:SF63">
    <property type="entry name" value="DIACYLGLYCEROL O-ACYLTRANSFERASE 2"/>
    <property type="match status" value="1"/>
</dbReference>
<keyword evidence="10" id="KW-0012">Acyltransferase</keyword>
<name>A0A6V2C002_9STRA</name>
<protein>
    <recommendedName>
        <fullName evidence="11">Acyltransferase</fullName>
        <ecNumber evidence="11">2.3.1.-</ecNumber>
    </recommendedName>
</protein>
<keyword evidence="3" id="KW-0444">Lipid biosynthesis</keyword>
<evidence type="ECO:0000256" key="5">
    <source>
        <dbReference type="ARBA" id="ARBA00022692"/>
    </source>
</evidence>
<keyword evidence="5 11" id="KW-0812">Transmembrane</keyword>
<dbReference type="GO" id="GO:0005789">
    <property type="term" value="C:endoplasmic reticulum membrane"/>
    <property type="evidence" value="ECO:0007669"/>
    <property type="project" value="UniProtKB-SubCell"/>
</dbReference>
<feature type="transmembrane region" description="Helical" evidence="11">
    <location>
        <begin position="73"/>
        <end position="91"/>
    </location>
</feature>
<proteinExistence type="inferred from homology"/>
<evidence type="ECO:0000256" key="2">
    <source>
        <dbReference type="ARBA" id="ARBA00005420"/>
    </source>
</evidence>
<comment type="similarity">
    <text evidence="2 11">Belongs to the diacylglycerol acyltransferase family.</text>
</comment>
<keyword evidence="7 11" id="KW-1133">Transmembrane helix</keyword>
<gene>
    <name evidence="12" type="ORF">DBRI00130_LOCUS6315</name>
    <name evidence="13" type="ORF">DBRI00130_LOCUS6316</name>
</gene>
<dbReference type="EC" id="2.3.1.-" evidence="11"/>
<dbReference type="CDD" id="cd07987">
    <property type="entry name" value="LPLAT_MGAT-like"/>
    <property type="match status" value="1"/>
</dbReference>
<keyword evidence="9 11" id="KW-0472">Membrane</keyword>
<evidence type="ECO:0000256" key="11">
    <source>
        <dbReference type="RuleBase" id="RU367023"/>
    </source>
</evidence>
<dbReference type="InterPro" id="IPR007130">
    <property type="entry name" value="DAGAT"/>
</dbReference>
<dbReference type="EMBL" id="HBNS01007800">
    <property type="protein sequence ID" value="CAE4590738.1"/>
    <property type="molecule type" value="Transcribed_RNA"/>
</dbReference>
<evidence type="ECO:0000256" key="8">
    <source>
        <dbReference type="ARBA" id="ARBA00023098"/>
    </source>
</evidence>
<dbReference type="Pfam" id="PF03982">
    <property type="entry name" value="DAGAT"/>
    <property type="match status" value="1"/>
</dbReference>
<keyword evidence="6 11" id="KW-0256">Endoplasmic reticulum</keyword>
<evidence type="ECO:0000256" key="4">
    <source>
        <dbReference type="ARBA" id="ARBA00022679"/>
    </source>
</evidence>
<evidence type="ECO:0000256" key="3">
    <source>
        <dbReference type="ARBA" id="ARBA00022516"/>
    </source>
</evidence>
<evidence type="ECO:0000256" key="9">
    <source>
        <dbReference type="ARBA" id="ARBA00023136"/>
    </source>
</evidence>
<dbReference type="EMBL" id="HBNS01007799">
    <property type="protein sequence ID" value="CAE4590736.1"/>
    <property type="molecule type" value="Transcribed_RNA"/>
</dbReference>
<evidence type="ECO:0000313" key="13">
    <source>
        <dbReference type="EMBL" id="CAE4590738.1"/>
    </source>
</evidence>
<evidence type="ECO:0000256" key="6">
    <source>
        <dbReference type="ARBA" id="ARBA00022824"/>
    </source>
</evidence>
<dbReference type="PANTHER" id="PTHR12317">
    <property type="entry name" value="DIACYLGLYCEROL O-ACYLTRANSFERASE"/>
    <property type="match status" value="1"/>
</dbReference>
<comment type="subcellular location">
    <subcellularLocation>
        <location evidence="1 11">Endoplasmic reticulum membrane</location>
        <topology evidence="1 11">Multi-pass membrane protein</topology>
    </subcellularLocation>
</comment>
<evidence type="ECO:0000256" key="7">
    <source>
        <dbReference type="ARBA" id="ARBA00022989"/>
    </source>
</evidence>
<dbReference type="GO" id="GO:0019432">
    <property type="term" value="P:triglyceride biosynthetic process"/>
    <property type="evidence" value="ECO:0007669"/>
    <property type="project" value="TreeGrafter"/>
</dbReference>
<keyword evidence="4 11" id="KW-0808">Transferase</keyword>
<keyword evidence="8" id="KW-0443">Lipid metabolism</keyword>
<evidence type="ECO:0000313" key="12">
    <source>
        <dbReference type="EMBL" id="CAE4590736.1"/>
    </source>
</evidence>
<evidence type="ECO:0000256" key="1">
    <source>
        <dbReference type="ARBA" id="ARBA00004477"/>
    </source>
</evidence>
<dbReference type="AlphaFoldDB" id="A0A6V2C002"/>
<accession>A0A6V2C002</accession>